<keyword evidence="4 6" id="KW-0862">Zinc</keyword>
<evidence type="ECO:0000256" key="7">
    <source>
        <dbReference type="SAM" id="SignalP"/>
    </source>
</evidence>
<accession>A0A8H7P2X6</accession>
<dbReference type="GO" id="GO:0034982">
    <property type="term" value="P:mitochondrial protein processing"/>
    <property type="evidence" value="ECO:0007669"/>
    <property type="project" value="TreeGrafter"/>
</dbReference>
<proteinExistence type="inferred from homology"/>
<keyword evidence="3 6" id="KW-0378">Hydrolase</keyword>
<keyword evidence="2" id="KW-0479">Metal-binding</keyword>
<comment type="caution">
    <text evidence="9">The sequence shown here is derived from an EMBL/GenBank/DDBJ whole genome shotgun (WGS) entry which is preliminary data.</text>
</comment>
<comment type="cofactor">
    <cofactor evidence="6">
        <name>Zn(2+)</name>
        <dbReference type="ChEBI" id="CHEBI:29105"/>
    </cofactor>
    <text evidence="6">Binds 1 zinc ion per subunit.</text>
</comment>
<dbReference type="InterPro" id="IPR051156">
    <property type="entry name" value="Mito/Outer_Membr_Metalloprot"/>
</dbReference>
<reference evidence="9" key="2">
    <citation type="journal article" name="Front. Microbiol.">
        <title>Degradative Capacity of Two Strains of Rhodonia placenta: From Phenotype to Genotype.</title>
        <authorList>
            <person name="Kolle M."/>
            <person name="Horta M.A.C."/>
            <person name="Nowrousian M."/>
            <person name="Ohm R.A."/>
            <person name="Benz J.P."/>
            <person name="Pilgard A."/>
        </authorList>
    </citation>
    <scope>NUCLEOTIDE SEQUENCE</scope>
    <source>
        <strain evidence="9">FPRL280</strain>
    </source>
</reference>
<dbReference type="PANTHER" id="PTHR22726:SF1">
    <property type="entry name" value="METALLOENDOPEPTIDASE OMA1, MITOCHONDRIAL"/>
    <property type="match status" value="1"/>
</dbReference>
<dbReference type="InterPro" id="IPR001915">
    <property type="entry name" value="Peptidase_M48"/>
</dbReference>
<sequence length="383" mass="42100">MTARLCLSALRVLRLSSTSAHIVRRNVANSSSPLIRQFSRSYPSQKQRYVRFDVDPEQPLNVRKWDLGTQIFVAVVVGGGVYYVTHLEQIPETGRWRFMDVNPKFEAKLAKASHDELLAEFRGKVLPENHPVTRHVRRVVTRILESSNLGTLSSPESTYLPTHGASDDLWSPQTQTDDVPPGAGGRQWNLMVVNDDRIVNAAASYGNIVVFTGILPAAKDEQGLAAVLGHALGRTVLRHNSERYSSMKVLLALATALEVAGLDLGIARLITSLLYDLPNSRTQELEADQVGLKLAAKACFDPQAAPEMFTRLGQLEKRNGGRTLSFISTHPPSEQRVKRLEGLLADAYAIRAASPECSGIQDSMAAFRDSFALSVGSDGNTWR</sequence>
<reference evidence="9" key="1">
    <citation type="submission" date="2020-11" db="EMBL/GenBank/DDBJ databases">
        <authorList>
            <person name="Koelle M."/>
            <person name="Horta M.A.C."/>
            <person name="Nowrousian M."/>
            <person name="Ohm R.A."/>
            <person name="Benz P."/>
            <person name="Pilgard A."/>
        </authorList>
    </citation>
    <scope>NUCLEOTIDE SEQUENCE</scope>
    <source>
        <strain evidence="9">FPRL280</strain>
    </source>
</reference>
<keyword evidence="7" id="KW-0732">Signal</keyword>
<evidence type="ECO:0000256" key="1">
    <source>
        <dbReference type="ARBA" id="ARBA00022670"/>
    </source>
</evidence>
<evidence type="ECO:0000313" key="9">
    <source>
        <dbReference type="EMBL" id="KAF9814269.1"/>
    </source>
</evidence>
<feature type="signal peptide" evidence="7">
    <location>
        <begin position="1"/>
        <end position="20"/>
    </location>
</feature>
<gene>
    <name evidence="9" type="ORF">IEO21_05208</name>
</gene>
<evidence type="ECO:0000256" key="2">
    <source>
        <dbReference type="ARBA" id="ARBA00022723"/>
    </source>
</evidence>
<evidence type="ECO:0000256" key="6">
    <source>
        <dbReference type="RuleBase" id="RU003983"/>
    </source>
</evidence>
<feature type="chain" id="PRO_5034005802" description="Peptidase M48 domain-containing protein" evidence="7">
    <location>
        <begin position="21"/>
        <end position="383"/>
    </location>
</feature>
<organism evidence="9 10">
    <name type="scientific">Rhodonia placenta</name>
    <dbReference type="NCBI Taxonomy" id="104341"/>
    <lineage>
        <taxon>Eukaryota</taxon>
        <taxon>Fungi</taxon>
        <taxon>Dikarya</taxon>
        <taxon>Basidiomycota</taxon>
        <taxon>Agaricomycotina</taxon>
        <taxon>Agaricomycetes</taxon>
        <taxon>Polyporales</taxon>
        <taxon>Adustoporiaceae</taxon>
        <taxon>Rhodonia</taxon>
    </lineage>
</organism>
<dbReference type="EMBL" id="JADOXO010000090">
    <property type="protein sequence ID" value="KAF9814269.1"/>
    <property type="molecule type" value="Genomic_DNA"/>
</dbReference>
<evidence type="ECO:0000313" key="10">
    <source>
        <dbReference type="Proteomes" id="UP000639403"/>
    </source>
</evidence>
<dbReference type="Pfam" id="PF01435">
    <property type="entry name" value="Peptidase_M48"/>
    <property type="match status" value="1"/>
</dbReference>
<feature type="domain" description="Peptidase M48" evidence="8">
    <location>
        <begin position="184"/>
        <end position="342"/>
    </location>
</feature>
<evidence type="ECO:0000256" key="4">
    <source>
        <dbReference type="ARBA" id="ARBA00022833"/>
    </source>
</evidence>
<dbReference type="GO" id="GO:0006515">
    <property type="term" value="P:protein quality control for misfolded or incompletely synthesized proteins"/>
    <property type="evidence" value="ECO:0007669"/>
    <property type="project" value="TreeGrafter"/>
</dbReference>
<evidence type="ECO:0000259" key="8">
    <source>
        <dbReference type="Pfam" id="PF01435"/>
    </source>
</evidence>
<dbReference type="GO" id="GO:0005743">
    <property type="term" value="C:mitochondrial inner membrane"/>
    <property type="evidence" value="ECO:0007669"/>
    <property type="project" value="TreeGrafter"/>
</dbReference>
<name>A0A8H7P2X6_9APHY</name>
<dbReference type="GO" id="GO:0046872">
    <property type="term" value="F:metal ion binding"/>
    <property type="evidence" value="ECO:0007669"/>
    <property type="project" value="UniProtKB-KW"/>
</dbReference>
<keyword evidence="5 6" id="KW-0482">Metalloprotease</keyword>
<evidence type="ECO:0000256" key="3">
    <source>
        <dbReference type="ARBA" id="ARBA00022801"/>
    </source>
</evidence>
<dbReference type="PANTHER" id="PTHR22726">
    <property type="entry name" value="METALLOENDOPEPTIDASE OMA1"/>
    <property type="match status" value="1"/>
</dbReference>
<dbReference type="GO" id="GO:0004222">
    <property type="term" value="F:metalloendopeptidase activity"/>
    <property type="evidence" value="ECO:0007669"/>
    <property type="project" value="InterPro"/>
</dbReference>
<comment type="similarity">
    <text evidence="6">Belongs to the peptidase M48 family.</text>
</comment>
<dbReference type="CDD" id="cd07331">
    <property type="entry name" value="M48C_Oma1_like"/>
    <property type="match status" value="1"/>
</dbReference>
<dbReference type="AlphaFoldDB" id="A0A8H7P2X6"/>
<dbReference type="Proteomes" id="UP000639403">
    <property type="component" value="Unassembled WGS sequence"/>
</dbReference>
<evidence type="ECO:0000256" key="5">
    <source>
        <dbReference type="ARBA" id="ARBA00023049"/>
    </source>
</evidence>
<keyword evidence="1 6" id="KW-0645">Protease</keyword>
<protein>
    <recommendedName>
        <fullName evidence="8">Peptidase M48 domain-containing protein</fullName>
    </recommendedName>
</protein>